<comment type="caution">
    <text evidence="2">The sequence shown here is derived from an EMBL/GenBank/DDBJ whole genome shotgun (WGS) entry which is preliminary data.</text>
</comment>
<feature type="transmembrane region" description="Helical" evidence="1">
    <location>
        <begin position="470"/>
        <end position="490"/>
    </location>
</feature>
<keyword evidence="1" id="KW-0472">Membrane</keyword>
<organism evidence="2 3">
    <name type="scientific">Nesterenkonia salmonea</name>
    <dbReference type="NCBI Taxonomy" id="1804987"/>
    <lineage>
        <taxon>Bacteria</taxon>
        <taxon>Bacillati</taxon>
        <taxon>Actinomycetota</taxon>
        <taxon>Actinomycetes</taxon>
        <taxon>Micrococcales</taxon>
        <taxon>Micrococcaceae</taxon>
        <taxon>Nesterenkonia</taxon>
    </lineage>
</organism>
<feature type="transmembrane region" description="Helical" evidence="1">
    <location>
        <begin position="163"/>
        <end position="187"/>
    </location>
</feature>
<feature type="transmembrane region" description="Helical" evidence="1">
    <location>
        <begin position="32"/>
        <end position="52"/>
    </location>
</feature>
<dbReference type="RefSeq" id="WP_138252923.1">
    <property type="nucleotide sequence ID" value="NZ_VAVZ01000017.1"/>
</dbReference>
<evidence type="ECO:0008006" key="4">
    <source>
        <dbReference type="Google" id="ProtNLM"/>
    </source>
</evidence>
<gene>
    <name evidence="2" type="ORF">FEF26_07505</name>
</gene>
<feature type="transmembrane region" description="Helical" evidence="1">
    <location>
        <begin position="134"/>
        <end position="157"/>
    </location>
</feature>
<feature type="transmembrane region" description="Helical" evidence="1">
    <location>
        <begin position="510"/>
        <end position="534"/>
    </location>
</feature>
<feature type="transmembrane region" description="Helical" evidence="1">
    <location>
        <begin position="351"/>
        <end position="374"/>
    </location>
</feature>
<feature type="transmembrane region" description="Helical" evidence="1">
    <location>
        <begin position="394"/>
        <end position="426"/>
    </location>
</feature>
<dbReference type="OrthoDB" id="2014935at2"/>
<dbReference type="AlphaFoldDB" id="A0A5R9BB38"/>
<accession>A0A5R9BB38</accession>
<proteinExistence type="predicted"/>
<name>A0A5R9BB38_9MICC</name>
<keyword evidence="1" id="KW-0812">Transmembrane</keyword>
<evidence type="ECO:0000313" key="2">
    <source>
        <dbReference type="EMBL" id="TLP97442.1"/>
    </source>
</evidence>
<feature type="transmembrane region" description="Helical" evidence="1">
    <location>
        <begin position="93"/>
        <end position="113"/>
    </location>
</feature>
<keyword evidence="3" id="KW-1185">Reference proteome</keyword>
<sequence length="542" mass="57336">MTAIELKHDHTLSGTGALLRFMLRRDRIRTNAWVVGIGVAAFYFAHAIQVIAESADELRSLTIMFADPVGRMMSGPGFGMEEPTHERFFASGYVLYLYILIALMSAFTVVRHTRMEEQTGRAELIRANVVGRHSTLTATLVLTGAANAVVAALVWMAAFTAGYAAIGSALVALGGFVVGLFFAGVAAVTSQLCETSRGAAATAGGAIGVAFLIRMGGDAAEPGGSAASWFSPLAWSQQTAPYVDDRWWPLLLTVGGTILLLWLSFSLSARRDLGASLLPTRPGRPNARPTLGSPLGLAFHTLKGTLRGWGIALILTGLMFGSFAQTMVDAADDLPQEMAQIFAGEDMVKGYLAYAALFVAVFVAAMVVGAMQQLRNEETHGRAELGLSTPMSRVTWLGAHVTVLLLGIATVLVAVGSLMGVGAVAVLQGNSEGFFVELLAACVHQAPAVLAVVGIVVAFFGWLPRASGSVGWAIVGYSAIMANFGQLLELPQFFHELNIFGHLSPYPVEAVSWTSVVILTGMGVTGILVGLLGWHLREINRA</sequence>
<feature type="transmembrane region" description="Helical" evidence="1">
    <location>
        <begin position="199"/>
        <end position="217"/>
    </location>
</feature>
<dbReference type="EMBL" id="VAVZ01000017">
    <property type="protein sequence ID" value="TLP97442.1"/>
    <property type="molecule type" value="Genomic_DNA"/>
</dbReference>
<reference evidence="2 3" key="1">
    <citation type="submission" date="2019-05" db="EMBL/GenBank/DDBJ databases">
        <title>Nesterenkonia sp. GY074 isolated from the Southern Atlantic Ocean.</title>
        <authorList>
            <person name="Zhang G."/>
        </authorList>
    </citation>
    <scope>NUCLEOTIDE SEQUENCE [LARGE SCALE GENOMIC DNA]</scope>
    <source>
        <strain evidence="2 3">GY074</strain>
    </source>
</reference>
<feature type="transmembrane region" description="Helical" evidence="1">
    <location>
        <begin position="309"/>
        <end position="331"/>
    </location>
</feature>
<feature type="transmembrane region" description="Helical" evidence="1">
    <location>
        <begin position="247"/>
        <end position="265"/>
    </location>
</feature>
<feature type="transmembrane region" description="Helical" evidence="1">
    <location>
        <begin position="438"/>
        <end position="463"/>
    </location>
</feature>
<evidence type="ECO:0000313" key="3">
    <source>
        <dbReference type="Proteomes" id="UP000310458"/>
    </source>
</evidence>
<dbReference type="Proteomes" id="UP000310458">
    <property type="component" value="Unassembled WGS sequence"/>
</dbReference>
<evidence type="ECO:0000256" key="1">
    <source>
        <dbReference type="SAM" id="Phobius"/>
    </source>
</evidence>
<keyword evidence="1" id="KW-1133">Transmembrane helix</keyword>
<protein>
    <recommendedName>
        <fullName evidence="4">ABC transporter permease</fullName>
    </recommendedName>
</protein>